<gene>
    <name evidence="1" type="ORF">KYY02_25180</name>
</gene>
<comment type="caution">
    <text evidence="1">The sequence shown here is derived from an EMBL/GenBank/DDBJ whole genome shotgun (WGS) entry which is preliminary data.</text>
</comment>
<dbReference type="RefSeq" id="WP_371241854.1">
    <property type="nucleotide sequence ID" value="NZ_JAHWZY010000031.1"/>
</dbReference>
<evidence type="ECO:0000313" key="1">
    <source>
        <dbReference type="EMBL" id="MEZ3181846.1"/>
    </source>
</evidence>
<sequence length="79" mass="8442">MVAHPPSSRAAHRISQPHFALPAVLTAAEPAPLQAVLDAVRHAVNTYGEHYPELLEKTRSVCAGKAGEWAGLPRGRRPG</sequence>
<dbReference type="Proteomes" id="UP001567537">
    <property type="component" value="Unassembled WGS sequence"/>
</dbReference>
<keyword evidence="2" id="KW-1185">Reference proteome</keyword>
<evidence type="ECO:0000313" key="2">
    <source>
        <dbReference type="Proteomes" id="UP001567537"/>
    </source>
</evidence>
<proteinExistence type="predicted"/>
<protein>
    <submittedName>
        <fullName evidence="1">Uncharacterized protein</fullName>
    </submittedName>
</protein>
<name>A0ABV4J4K2_9ACTN</name>
<dbReference type="EMBL" id="JAHWZY010000031">
    <property type="protein sequence ID" value="MEZ3181846.1"/>
    <property type="molecule type" value="Genomic_DNA"/>
</dbReference>
<organism evidence="1 2">
    <name type="scientific">Streptomyces pimonensis</name>
    <dbReference type="NCBI Taxonomy" id="2860288"/>
    <lineage>
        <taxon>Bacteria</taxon>
        <taxon>Bacillati</taxon>
        <taxon>Actinomycetota</taxon>
        <taxon>Actinomycetes</taxon>
        <taxon>Kitasatosporales</taxon>
        <taxon>Streptomycetaceae</taxon>
        <taxon>Streptomyces</taxon>
    </lineage>
</organism>
<accession>A0ABV4J4K2</accession>
<reference evidence="1 2" key="1">
    <citation type="journal article" date="2021" name="Res Sq">
        <title>Streptomyces Pimoensis sp. nov., Isolated From the Taklimakan Desert in Xinjiang, China.</title>
        <authorList>
            <person name="Zhang P."/>
            <person name="Luo X."/>
            <person name="Luo X."/>
            <person name="Liu Z."/>
            <person name="Xia Z."/>
            <person name="Wan C."/>
            <person name="zhang L."/>
        </authorList>
    </citation>
    <scope>NUCLEOTIDE SEQUENCE [LARGE SCALE GENOMIC DNA]</scope>
    <source>
        <strain evidence="1 2">TRM75549</strain>
    </source>
</reference>